<protein>
    <submittedName>
        <fullName evidence="1">Uncharacterized protein</fullName>
    </submittedName>
</protein>
<evidence type="ECO:0000313" key="2">
    <source>
        <dbReference type="Proteomes" id="UP000053989"/>
    </source>
</evidence>
<dbReference type="EMBL" id="KN822035">
    <property type="protein sequence ID" value="KIM63378.1"/>
    <property type="molecule type" value="Genomic_DNA"/>
</dbReference>
<dbReference type="HOGENOM" id="CLU_2185497_0_0_1"/>
<organism evidence="1 2">
    <name type="scientific">Scleroderma citrinum Foug A</name>
    <dbReference type="NCBI Taxonomy" id="1036808"/>
    <lineage>
        <taxon>Eukaryota</taxon>
        <taxon>Fungi</taxon>
        <taxon>Dikarya</taxon>
        <taxon>Basidiomycota</taxon>
        <taxon>Agaricomycotina</taxon>
        <taxon>Agaricomycetes</taxon>
        <taxon>Agaricomycetidae</taxon>
        <taxon>Boletales</taxon>
        <taxon>Sclerodermatineae</taxon>
        <taxon>Sclerodermataceae</taxon>
        <taxon>Scleroderma</taxon>
    </lineage>
</organism>
<dbReference type="Proteomes" id="UP000053989">
    <property type="component" value="Unassembled WGS sequence"/>
</dbReference>
<sequence length="109" mass="12362">MAPGIIGKFVFSTIQEIQETWERLSSSTKRGWLRETKVGRRSCVAADILPAQVLQNVSCENLIQVKLRPGMRHRVTRNLQRQGEKPFPRDIDMGHMYQQAVRGGKGGND</sequence>
<accession>A0A0C2ZP80</accession>
<keyword evidence="2" id="KW-1185">Reference proteome</keyword>
<gene>
    <name evidence="1" type="ORF">SCLCIDRAFT_755419</name>
</gene>
<evidence type="ECO:0000313" key="1">
    <source>
        <dbReference type="EMBL" id="KIM63378.1"/>
    </source>
</evidence>
<reference evidence="2" key="2">
    <citation type="submission" date="2015-01" db="EMBL/GenBank/DDBJ databases">
        <title>Evolutionary Origins and Diversification of the Mycorrhizal Mutualists.</title>
        <authorList>
            <consortium name="DOE Joint Genome Institute"/>
            <consortium name="Mycorrhizal Genomics Consortium"/>
            <person name="Kohler A."/>
            <person name="Kuo A."/>
            <person name="Nagy L.G."/>
            <person name="Floudas D."/>
            <person name="Copeland A."/>
            <person name="Barry K.W."/>
            <person name="Cichocki N."/>
            <person name="Veneault-Fourrey C."/>
            <person name="LaButti K."/>
            <person name="Lindquist E.A."/>
            <person name="Lipzen A."/>
            <person name="Lundell T."/>
            <person name="Morin E."/>
            <person name="Murat C."/>
            <person name="Riley R."/>
            <person name="Ohm R."/>
            <person name="Sun H."/>
            <person name="Tunlid A."/>
            <person name="Henrissat B."/>
            <person name="Grigoriev I.V."/>
            <person name="Hibbett D.S."/>
            <person name="Martin F."/>
        </authorList>
    </citation>
    <scope>NUCLEOTIDE SEQUENCE [LARGE SCALE GENOMIC DNA]</scope>
    <source>
        <strain evidence="2">Foug A</strain>
    </source>
</reference>
<dbReference type="InParanoid" id="A0A0C2ZP80"/>
<name>A0A0C2ZP80_9AGAM</name>
<dbReference type="AlphaFoldDB" id="A0A0C2ZP80"/>
<reference evidence="1 2" key="1">
    <citation type="submission" date="2014-04" db="EMBL/GenBank/DDBJ databases">
        <authorList>
            <consortium name="DOE Joint Genome Institute"/>
            <person name="Kuo A."/>
            <person name="Kohler A."/>
            <person name="Nagy L.G."/>
            <person name="Floudas D."/>
            <person name="Copeland A."/>
            <person name="Barry K.W."/>
            <person name="Cichocki N."/>
            <person name="Veneault-Fourrey C."/>
            <person name="LaButti K."/>
            <person name="Lindquist E.A."/>
            <person name="Lipzen A."/>
            <person name="Lundell T."/>
            <person name="Morin E."/>
            <person name="Murat C."/>
            <person name="Sun H."/>
            <person name="Tunlid A."/>
            <person name="Henrissat B."/>
            <person name="Grigoriev I.V."/>
            <person name="Hibbett D.S."/>
            <person name="Martin F."/>
            <person name="Nordberg H.P."/>
            <person name="Cantor M.N."/>
            <person name="Hua S.X."/>
        </authorList>
    </citation>
    <scope>NUCLEOTIDE SEQUENCE [LARGE SCALE GENOMIC DNA]</scope>
    <source>
        <strain evidence="1 2">Foug A</strain>
    </source>
</reference>
<proteinExistence type="predicted"/>